<protein>
    <recommendedName>
        <fullName evidence="2">M23ase beta-sheet core domain-containing protein</fullName>
    </recommendedName>
</protein>
<evidence type="ECO:0000313" key="3">
    <source>
        <dbReference type="EMBL" id="CAF0723451.1"/>
    </source>
</evidence>
<accession>A0A813MS09</accession>
<dbReference type="AlphaFoldDB" id="A0A813MS09"/>
<proteinExistence type="predicted"/>
<gene>
    <name evidence="3" type="ORF">JYZ213_LOCUS527</name>
    <name evidence="4" type="ORF">OXD698_LOCUS38789</name>
</gene>
<dbReference type="Pfam" id="PF01551">
    <property type="entry name" value="Peptidase_M23"/>
    <property type="match status" value="1"/>
</dbReference>
<dbReference type="EMBL" id="CAJOAZ010007511">
    <property type="protein sequence ID" value="CAF4164282.1"/>
    <property type="molecule type" value="Genomic_DNA"/>
</dbReference>
<dbReference type="Gene3D" id="2.70.70.10">
    <property type="entry name" value="Glucose Permease (Domain IIA)"/>
    <property type="match status" value="1"/>
</dbReference>
<dbReference type="CDD" id="cd12797">
    <property type="entry name" value="M23_peptidase"/>
    <property type="match status" value="1"/>
</dbReference>
<feature type="transmembrane region" description="Helical" evidence="1">
    <location>
        <begin position="7"/>
        <end position="26"/>
    </location>
</feature>
<dbReference type="SUPFAM" id="SSF51261">
    <property type="entry name" value="Duplicated hybrid motif"/>
    <property type="match status" value="1"/>
</dbReference>
<comment type="caution">
    <text evidence="3">The sequence shown here is derived from an EMBL/GenBank/DDBJ whole genome shotgun (WGS) entry which is preliminary data.</text>
</comment>
<dbReference type="InterPro" id="IPR016047">
    <property type="entry name" value="M23ase_b-sheet_dom"/>
</dbReference>
<keyword evidence="1" id="KW-0472">Membrane</keyword>
<reference evidence="3" key="1">
    <citation type="submission" date="2021-02" db="EMBL/GenBank/DDBJ databases">
        <authorList>
            <person name="Nowell W R."/>
        </authorList>
    </citation>
    <scope>NUCLEOTIDE SEQUENCE</scope>
</reference>
<evidence type="ECO:0000313" key="5">
    <source>
        <dbReference type="Proteomes" id="UP000663845"/>
    </source>
</evidence>
<dbReference type="Proteomes" id="UP000663844">
    <property type="component" value="Unassembled WGS sequence"/>
</dbReference>
<evidence type="ECO:0000259" key="2">
    <source>
        <dbReference type="Pfam" id="PF01551"/>
    </source>
</evidence>
<dbReference type="InterPro" id="IPR050570">
    <property type="entry name" value="Cell_wall_metabolism_enzyme"/>
</dbReference>
<dbReference type="InterPro" id="IPR011055">
    <property type="entry name" value="Dup_hybrid_motif"/>
</dbReference>
<evidence type="ECO:0000313" key="4">
    <source>
        <dbReference type="EMBL" id="CAF4164282.1"/>
    </source>
</evidence>
<dbReference type="GO" id="GO:0004222">
    <property type="term" value="F:metalloendopeptidase activity"/>
    <property type="evidence" value="ECO:0007669"/>
    <property type="project" value="TreeGrafter"/>
</dbReference>
<keyword evidence="1" id="KW-1133">Transmembrane helix</keyword>
<evidence type="ECO:0000256" key="1">
    <source>
        <dbReference type="SAM" id="Phobius"/>
    </source>
</evidence>
<dbReference type="EMBL" id="CAJNOG010000002">
    <property type="protein sequence ID" value="CAF0723451.1"/>
    <property type="molecule type" value="Genomic_DNA"/>
</dbReference>
<sequence>MAITQNLSVLFIVIAVIFIDCIFHQVNCVSPVPGKKITTAYGVKGSAWVLGYHVGADYACPIGTKVVATKDGTVKNLNWGAALGTHVIIETKDTNGKLVQHLYAHLSKKLVKAGDKVKAGQEIAKSGNTGQVTGPHVHYAERVSPFAYANHRKPLFN</sequence>
<feature type="domain" description="M23ase beta-sheet core" evidence="2">
    <location>
        <begin position="52"/>
        <end position="141"/>
    </location>
</feature>
<dbReference type="PANTHER" id="PTHR21666:SF270">
    <property type="entry name" value="MUREIN HYDROLASE ACTIVATOR ENVC"/>
    <property type="match status" value="1"/>
</dbReference>
<dbReference type="PANTHER" id="PTHR21666">
    <property type="entry name" value="PEPTIDASE-RELATED"/>
    <property type="match status" value="1"/>
</dbReference>
<organism evidence="3 5">
    <name type="scientific">Adineta steineri</name>
    <dbReference type="NCBI Taxonomy" id="433720"/>
    <lineage>
        <taxon>Eukaryota</taxon>
        <taxon>Metazoa</taxon>
        <taxon>Spiralia</taxon>
        <taxon>Gnathifera</taxon>
        <taxon>Rotifera</taxon>
        <taxon>Eurotatoria</taxon>
        <taxon>Bdelloidea</taxon>
        <taxon>Adinetida</taxon>
        <taxon>Adinetidae</taxon>
        <taxon>Adineta</taxon>
    </lineage>
</organism>
<keyword evidence="1" id="KW-0812">Transmembrane</keyword>
<name>A0A813MS09_9BILA</name>
<dbReference type="Proteomes" id="UP000663845">
    <property type="component" value="Unassembled WGS sequence"/>
</dbReference>